<feature type="region of interest" description="Disordered" evidence="1">
    <location>
        <begin position="1"/>
        <end position="30"/>
    </location>
</feature>
<dbReference type="AlphaFoldDB" id="A0A4C1XR01"/>
<proteinExistence type="predicted"/>
<dbReference type="Proteomes" id="UP000299102">
    <property type="component" value="Unassembled WGS sequence"/>
</dbReference>
<accession>A0A4C1XR01</accession>
<evidence type="ECO:0000313" key="3">
    <source>
        <dbReference type="Proteomes" id="UP000299102"/>
    </source>
</evidence>
<organism evidence="2 3">
    <name type="scientific">Eumeta variegata</name>
    <name type="common">Bagworm moth</name>
    <name type="synonym">Eumeta japonica</name>
    <dbReference type="NCBI Taxonomy" id="151549"/>
    <lineage>
        <taxon>Eukaryota</taxon>
        <taxon>Metazoa</taxon>
        <taxon>Ecdysozoa</taxon>
        <taxon>Arthropoda</taxon>
        <taxon>Hexapoda</taxon>
        <taxon>Insecta</taxon>
        <taxon>Pterygota</taxon>
        <taxon>Neoptera</taxon>
        <taxon>Endopterygota</taxon>
        <taxon>Lepidoptera</taxon>
        <taxon>Glossata</taxon>
        <taxon>Ditrysia</taxon>
        <taxon>Tineoidea</taxon>
        <taxon>Psychidae</taxon>
        <taxon>Oiketicinae</taxon>
        <taxon>Eumeta</taxon>
    </lineage>
</organism>
<evidence type="ECO:0000313" key="2">
    <source>
        <dbReference type="EMBL" id="GBP66291.1"/>
    </source>
</evidence>
<protein>
    <submittedName>
        <fullName evidence="2">Uncharacterized protein</fullName>
    </submittedName>
</protein>
<evidence type="ECO:0000256" key="1">
    <source>
        <dbReference type="SAM" id="MobiDB-lite"/>
    </source>
</evidence>
<reference evidence="2 3" key="1">
    <citation type="journal article" date="2019" name="Commun. Biol.">
        <title>The bagworm genome reveals a unique fibroin gene that provides high tensile strength.</title>
        <authorList>
            <person name="Kono N."/>
            <person name="Nakamura H."/>
            <person name="Ohtoshi R."/>
            <person name="Tomita M."/>
            <person name="Numata K."/>
            <person name="Arakawa K."/>
        </authorList>
    </citation>
    <scope>NUCLEOTIDE SEQUENCE [LARGE SCALE GENOMIC DNA]</scope>
</reference>
<name>A0A4C1XR01_EUMVA</name>
<keyword evidence="3" id="KW-1185">Reference proteome</keyword>
<comment type="caution">
    <text evidence="2">The sequence shown here is derived from an EMBL/GenBank/DDBJ whole genome shotgun (WGS) entry which is preliminary data.</text>
</comment>
<sequence length="117" mass="13124">MRKKKLSNNCQQSARDDVLANHGSSHRHAVSLSHTARAIDEYEYTGSGARIRPVVRRPPVGSTTSTQIFVRFPKTGQMTVLHSDARYFDCSFSFFLNTGPNAYLDSFLDIAVVFQIL</sequence>
<gene>
    <name evidence="2" type="ORF">EVAR_41086_1</name>
</gene>
<dbReference type="EMBL" id="BGZK01000953">
    <property type="protein sequence ID" value="GBP66291.1"/>
    <property type="molecule type" value="Genomic_DNA"/>
</dbReference>